<dbReference type="GO" id="GO:0008658">
    <property type="term" value="F:penicillin binding"/>
    <property type="evidence" value="ECO:0007669"/>
    <property type="project" value="InterPro"/>
</dbReference>
<dbReference type="InterPro" id="IPR001460">
    <property type="entry name" value="PCN-bd_Tpept"/>
</dbReference>
<dbReference type="GO" id="GO:0016740">
    <property type="term" value="F:transferase activity"/>
    <property type="evidence" value="ECO:0007669"/>
    <property type="project" value="UniProtKB-KW"/>
</dbReference>
<dbReference type="EMBL" id="FQXV01000001">
    <property type="protein sequence ID" value="SHH51558.1"/>
    <property type="molecule type" value="Genomic_DNA"/>
</dbReference>
<proteinExistence type="predicted"/>
<dbReference type="AlphaFoldDB" id="A0A1M5TLK0"/>
<evidence type="ECO:0000313" key="3">
    <source>
        <dbReference type="Proteomes" id="UP000183995"/>
    </source>
</evidence>
<dbReference type="GO" id="GO:0071972">
    <property type="term" value="F:peptidoglycan L,D-transpeptidase activity"/>
    <property type="evidence" value="ECO:0007669"/>
    <property type="project" value="TreeGrafter"/>
</dbReference>
<dbReference type="GO" id="GO:0071555">
    <property type="term" value="P:cell wall organization"/>
    <property type="evidence" value="ECO:0007669"/>
    <property type="project" value="TreeGrafter"/>
</dbReference>
<name>A0A1M5TLK0_9FIRM</name>
<protein>
    <submittedName>
        <fullName evidence="2">Peptidoglycan glycosyltransferase</fullName>
    </submittedName>
</protein>
<dbReference type="STRING" id="1123282.SAMN02745823_00140"/>
<gene>
    <name evidence="2" type="ORF">SAMN02745823_00140</name>
</gene>
<dbReference type="SUPFAM" id="SSF56601">
    <property type="entry name" value="beta-lactamase/transpeptidase-like"/>
    <property type="match status" value="1"/>
</dbReference>
<dbReference type="PANTHER" id="PTHR30627">
    <property type="entry name" value="PEPTIDOGLYCAN D,D-TRANSPEPTIDASE"/>
    <property type="match status" value="1"/>
</dbReference>
<feature type="domain" description="Penicillin-binding protein transpeptidase" evidence="1">
    <location>
        <begin position="147"/>
        <end position="443"/>
    </location>
</feature>
<dbReference type="GO" id="GO:0005886">
    <property type="term" value="C:plasma membrane"/>
    <property type="evidence" value="ECO:0007669"/>
    <property type="project" value="TreeGrafter"/>
</dbReference>
<keyword evidence="2" id="KW-0808">Transferase</keyword>
<dbReference type="Gene3D" id="3.90.1310.10">
    <property type="entry name" value="Penicillin-binding protein 2a (Domain 2)"/>
    <property type="match status" value="1"/>
</dbReference>
<organism evidence="2 3">
    <name type="scientific">Sporobacter termitidis DSM 10068</name>
    <dbReference type="NCBI Taxonomy" id="1123282"/>
    <lineage>
        <taxon>Bacteria</taxon>
        <taxon>Bacillati</taxon>
        <taxon>Bacillota</taxon>
        <taxon>Clostridia</taxon>
        <taxon>Eubacteriales</taxon>
        <taxon>Oscillospiraceae</taxon>
        <taxon>Sporobacter</taxon>
    </lineage>
</organism>
<keyword evidence="3" id="KW-1185">Reference proteome</keyword>
<dbReference type="OrthoDB" id="9766847at2"/>
<evidence type="ECO:0000313" key="2">
    <source>
        <dbReference type="EMBL" id="SHH51558.1"/>
    </source>
</evidence>
<reference evidence="2 3" key="1">
    <citation type="submission" date="2016-11" db="EMBL/GenBank/DDBJ databases">
        <authorList>
            <person name="Jaros S."/>
            <person name="Januszkiewicz K."/>
            <person name="Wedrychowicz H."/>
        </authorList>
    </citation>
    <scope>NUCLEOTIDE SEQUENCE [LARGE SCALE GENOMIC DNA]</scope>
    <source>
        <strain evidence="2 3">DSM 10068</strain>
    </source>
</reference>
<evidence type="ECO:0000259" key="1">
    <source>
        <dbReference type="Pfam" id="PF00905"/>
    </source>
</evidence>
<dbReference type="InterPro" id="IPR012338">
    <property type="entry name" value="Beta-lactam/transpept-like"/>
</dbReference>
<dbReference type="InterPro" id="IPR050515">
    <property type="entry name" value="Beta-lactam/transpept"/>
</dbReference>
<sequence length="448" mass="47244">MKRVGNRSRALLLLVLIVLAGLSFYIFRLLGSGRTWASYPSNQTVYSGGVLKLGTVLDRNGLVLSTMTDGKRTYAEDKTVRAATLHAVGDLSGNIGTGALSQFASRLIGYNFLTGAYSRTGEGKDLRLSIDADLNVAAYKALNGRKGAVGVVNYKTGEILSMVSSPSYDPLNAPDFSANPDKYEGVFINRFLSSAYTPGSTFKLVTLAAAIENLPDLYDRVFDCEGSLKVGGDIVNDTGKHGKIGIEDALAVSCNVAFAQLALDLGADTLNKYADRLGLTSGIDIDGIKTAAGNFTKAVAGTADLAWSGIGQYNDTVCPANMLRYVSAIANGGVAVNMSLIHETGLKGLLPAGSQRLLSKDTADKIATMMNYDVYKTYGKDNFPGLELYAKSGTAEVGGGQSPHSWFVGYITNKDYPLAFVVVVENGGSGAQNAGKVANTVLQAAIKK</sequence>
<accession>A0A1M5TLK0</accession>
<dbReference type="PANTHER" id="PTHR30627:SF24">
    <property type="entry name" value="PENICILLIN-BINDING PROTEIN 4B"/>
    <property type="match status" value="1"/>
</dbReference>
<dbReference type="RefSeq" id="WP_073075726.1">
    <property type="nucleotide sequence ID" value="NZ_FQXV01000001.1"/>
</dbReference>
<dbReference type="Proteomes" id="UP000183995">
    <property type="component" value="Unassembled WGS sequence"/>
</dbReference>
<dbReference type="Gene3D" id="3.40.710.10">
    <property type="entry name" value="DD-peptidase/beta-lactamase superfamily"/>
    <property type="match status" value="1"/>
</dbReference>
<dbReference type="Pfam" id="PF00905">
    <property type="entry name" value="Transpeptidase"/>
    <property type="match status" value="1"/>
</dbReference>